<organism evidence="2 3">
    <name type="scientific">Colocasia esculenta</name>
    <name type="common">Wild taro</name>
    <name type="synonym">Arum esculentum</name>
    <dbReference type="NCBI Taxonomy" id="4460"/>
    <lineage>
        <taxon>Eukaryota</taxon>
        <taxon>Viridiplantae</taxon>
        <taxon>Streptophyta</taxon>
        <taxon>Embryophyta</taxon>
        <taxon>Tracheophyta</taxon>
        <taxon>Spermatophyta</taxon>
        <taxon>Magnoliopsida</taxon>
        <taxon>Liliopsida</taxon>
        <taxon>Araceae</taxon>
        <taxon>Aroideae</taxon>
        <taxon>Colocasieae</taxon>
        <taxon>Colocasia</taxon>
    </lineage>
</organism>
<comment type="caution">
    <text evidence="2">The sequence shown here is derived from an EMBL/GenBank/DDBJ whole genome shotgun (WGS) entry which is preliminary data.</text>
</comment>
<protein>
    <submittedName>
        <fullName evidence="2">Uncharacterized protein</fullName>
    </submittedName>
</protein>
<dbReference type="AlphaFoldDB" id="A0A843WNU5"/>
<evidence type="ECO:0000256" key="1">
    <source>
        <dbReference type="SAM" id="MobiDB-lite"/>
    </source>
</evidence>
<evidence type="ECO:0000313" key="3">
    <source>
        <dbReference type="Proteomes" id="UP000652761"/>
    </source>
</evidence>
<keyword evidence="3" id="KW-1185">Reference proteome</keyword>
<name>A0A843WNU5_COLES</name>
<proteinExistence type="predicted"/>
<accession>A0A843WNU5</accession>
<sequence length="61" mass="6559">MPVSDKPPQAPIRVPIRPFGGGRIGKISPPMPNYKYDGISTSFLLCSPIFARKAEVLEGGC</sequence>
<dbReference type="Proteomes" id="UP000652761">
    <property type="component" value="Unassembled WGS sequence"/>
</dbReference>
<feature type="region of interest" description="Disordered" evidence="1">
    <location>
        <begin position="1"/>
        <end position="24"/>
    </location>
</feature>
<reference evidence="2" key="1">
    <citation type="submission" date="2017-07" db="EMBL/GenBank/DDBJ databases">
        <title>Taro Niue Genome Assembly and Annotation.</title>
        <authorList>
            <person name="Atibalentja N."/>
            <person name="Keating K."/>
            <person name="Fields C.J."/>
        </authorList>
    </citation>
    <scope>NUCLEOTIDE SEQUENCE</scope>
    <source>
        <strain evidence="2">Niue_2</strain>
        <tissue evidence="2">Leaf</tissue>
    </source>
</reference>
<gene>
    <name evidence="2" type="ORF">Taro_038488</name>
</gene>
<evidence type="ECO:0000313" key="2">
    <source>
        <dbReference type="EMBL" id="MQM05674.1"/>
    </source>
</evidence>
<dbReference type="EMBL" id="NMUH01003457">
    <property type="protein sequence ID" value="MQM05674.1"/>
    <property type="molecule type" value="Genomic_DNA"/>
</dbReference>